<dbReference type="CDD" id="cd06261">
    <property type="entry name" value="TM_PBP2"/>
    <property type="match status" value="1"/>
</dbReference>
<evidence type="ECO:0000259" key="7">
    <source>
        <dbReference type="PROSITE" id="PS50928"/>
    </source>
</evidence>
<keyword evidence="2 6" id="KW-0813">Transport</keyword>
<dbReference type="GO" id="GO:0005886">
    <property type="term" value="C:plasma membrane"/>
    <property type="evidence" value="ECO:0007669"/>
    <property type="project" value="UniProtKB-SubCell"/>
</dbReference>
<keyword evidence="4 6" id="KW-1133">Transmembrane helix</keyword>
<feature type="transmembrane region" description="Helical" evidence="6">
    <location>
        <begin position="135"/>
        <end position="162"/>
    </location>
</feature>
<dbReference type="GO" id="GO:0055085">
    <property type="term" value="P:transmembrane transport"/>
    <property type="evidence" value="ECO:0007669"/>
    <property type="project" value="InterPro"/>
</dbReference>
<evidence type="ECO:0000313" key="9">
    <source>
        <dbReference type="Proteomes" id="UP000677913"/>
    </source>
</evidence>
<name>A0A8J7WTM1_9ACTN</name>
<reference evidence="8" key="1">
    <citation type="submission" date="2021-04" db="EMBL/GenBank/DDBJ databases">
        <title>Genome based classification of Actinospica acidithermotolerans sp. nov., an actinobacterium isolated from an Indonesian hot spring.</title>
        <authorList>
            <person name="Kusuma A.B."/>
            <person name="Putra K.E."/>
            <person name="Nafisah S."/>
            <person name="Loh J."/>
            <person name="Nouioui I."/>
            <person name="Goodfellow M."/>
        </authorList>
    </citation>
    <scope>NUCLEOTIDE SEQUENCE</scope>
    <source>
        <strain evidence="8">DSM 45618</strain>
    </source>
</reference>
<organism evidence="8 9">
    <name type="scientific">Actinocrinis puniceicyclus</name>
    <dbReference type="NCBI Taxonomy" id="977794"/>
    <lineage>
        <taxon>Bacteria</taxon>
        <taxon>Bacillati</taxon>
        <taxon>Actinomycetota</taxon>
        <taxon>Actinomycetes</taxon>
        <taxon>Catenulisporales</taxon>
        <taxon>Actinospicaceae</taxon>
        <taxon>Actinocrinis</taxon>
    </lineage>
</organism>
<dbReference type="Proteomes" id="UP000677913">
    <property type="component" value="Unassembled WGS sequence"/>
</dbReference>
<feature type="transmembrane region" description="Helical" evidence="6">
    <location>
        <begin position="52"/>
        <end position="74"/>
    </location>
</feature>
<evidence type="ECO:0000256" key="2">
    <source>
        <dbReference type="ARBA" id="ARBA00022448"/>
    </source>
</evidence>
<feature type="transmembrane region" description="Helical" evidence="6">
    <location>
        <begin position="17"/>
        <end position="40"/>
    </location>
</feature>
<evidence type="ECO:0000256" key="6">
    <source>
        <dbReference type="RuleBase" id="RU363032"/>
    </source>
</evidence>
<comment type="caution">
    <text evidence="8">The sequence shown here is derived from an EMBL/GenBank/DDBJ whole genome shotgun (WGS) entry which is preliminary data.</text>
</comment>
<dbReference type="InterPro" id="IPR035906">
    <property type="entry name" value="MetI-like_sf"/>
</dbReference>
<dbReference type="RefSeq" id="WP_211469847.1">
    <property type="nucleotide sequence ID" value="NZ_JAGSXH010000086.1"/>
</dbReference>
<dbReference type="InterPro" id="IPR000515">
    <property type="entry name" value="MetI-like"/>
</dbReference>
<evidence type="ECO:0000256" key="1">
    <source>
        <dbReference type="ARBA" id="ARBA00004141"/>
    </source>
</evidence>
<sequence>MIAASVFDLPSYVQHSYLGLVGEQLKVSLGATAAGLLLSLPVGQACARWRRLYPPVLGLVTVAYSIPSLALFVLLIDYTGLTDTTIFIPLAIYSLCILVPGVVDGVRTVPREVLIAADAMGYGRARRYLQVELPIAAPTIMAAVRAATISSISLMSIGAVIGNLGGLGQLFTVGLKAFNLQLVWLGLFSLVVLALLCDLLLRLGQRLMTPWADRRSAQP</sequence>
<dbReference type="Gene3D" id="1.10.3720.10">
    <property type="entry name" value="MetI-like"/>
    <property type="match status" value="1"/>
</dbReference>
<feature type="transmembrane region" description="Helical" evidence="6">
    <location>
        <begin position="86"/>
        <end position="103"/>
    </location>
</feature>
<protein>
    <submittedName>
        <fullName evidence="8">ABC transporter permease subunit</fullName>
    </submittedName>
</protein>
<feature type="domain" description="ABC transmembrane type-1" evidence="7">
    <location>
        <begin position="21"/>
        <end position="201"/>
    </location>
</feature>
<evidence type="ECO:0000256" key="3">
    <source>
        <dbReference type="ARBA" id="ARBA00022692"/>
    </source>
</evidence>
<evidence type="ECO:0000313" key="8">
    <source>
        <dbReference type="EMBL" id="MBS2965490.1"/>
    </source>
</evidence>
<dbReference type="EMBL" id="JAGSXH010000086">
    <property type="protein sequence ID" value="MBS2965490.1"/>
    <property type="molecule type" value="Genomic_DNA"/>
</dbReference>
<dbReference type="GO" id="GO:0031460">
    <property type="term" value="P:glycine betaine transport"/>
    <property type="evidence" value="ECO:0007669"/>
    <property type="project" value="TreeGrafter"/>
</dbReference>
<keyword evidence="9" id="KW-1185">Reference proteome</keyword>
<dbReference type="PANTHER" id="PTHR30177:SF4">
    <property type="entry name" value="OSMOPROTECTANT IMPORT PERMEASE PROTEIN OSMW"/>
    <property type="match status" value="1"/>
</dbReference>
<comment type="subcellular location">
    <subcellularLocation>
        <location evidence="6">Cell membrane</location>
        <topology evidence="6">Multi-pass membrane protein</topology>
    </subcellularLocation>
    <subcellularLocation>
        <location evidence="1">Membrane</location>
        <topology evidence="1">Multi-pass membrane protein</topology>
    </subcellularLocation>
</comment>
<dbReference type="SUPFAM" id="SSF161098">
    <property type="entry name" value="MetI-like"/>
    <property type="match status" value="1"/>
</dbReference>
<dbReference type="Pfam" id="PF00528">
    <property type="entry name" value="BPD_transp_1"/>
    <property type="match status" value="1"/>
</dbReference>
<evidence type="ECO:0000256" key="5">
    <source>
        <dbReference type="ARBA" id="ARBA00023136"/>
    </source>
</evidence>
<keyword evidence="3 6" id="KW-0812">Transmembrane</keyword>
<accession>A0A8J7WTM1</accession>
<proteinExistence type="inferred from homology"/>
<evidence type="ECO:0000256" key="4">
    <source>
        <dbReference type="ARBA" id="ARBA00022989"/>
    </source>
</evidence>
<comment type="similarity">
    <text evidence="6">Belongs to the binding-protein-dependent transport system permease family.</text>
</comment>
<keyword evidence="5 6" id="KW-0472">Membrane</keyword>
<dbReference type="AlphaFoldDB" id="A0A8J7WTM1"/>
<feature type="transmembrane region" description="Helical" evidence="6">
    <location>
        <begin position="182"/>
        <end position="201"/>
    </location>
</feature>
<dbReference type="InterPro" id="IPR051204">
    <property type="entry name" value="ABC_transp_perm/SBD"/>
</dbReference>
<gene>
    <name evidence="8" type="ORF">KGA66_20745</name>
</gene>
<dbReference type="PROSITE" id="PS50928">
    <property type="entry name" value="ABC_TM1"/>
    <property type="match status" value="1"/>
</dbReference>
<dbReference type="PANTHER" id="PTHR30177">
    <property type="entry name" value="GLYCINE BETAINE/L-PROLINE TRANSPORT SYSTEM PERMEASE PROTEIN PROW"/>
    <property type="match status" value="1"/>
</dbReference>